<proteinExistence type="inferred from homology"/>
<accession>A0A9E8LUS5</accession>
<comment type="subcellular location">
    <subcellularLocation>
        <location evidence="6">Cytoplasm</location>
    </subcellularLocation>
</comment>
<dbReference type="Gene3D" id="3.30.1370.50">
    <property type="entry name" value="R3H-like domain"/>
    <property type="match status" value="1"/>
</dbReference>
<dbReference type="PROSITE" id="PS51061">
    <property type="entry name" value="R3H"/>
    <property type="match status" value="1"/>
</dbReference>
<dbReference type="CDD" id="cd02414">
    <property type="entry name" value="KH-II_Jag"/>
    <property type="match status" value="1"/>
</dbReference>
<dbReference type="SUPFAM" id="SSF54814">
    <property type="entry name" value="Prokaryotic type KH domain (KH-domain type II)"/>
    <property type="match status" value="1"/>
</dbReference>
<reference evidence="8" key="1">
    <citation type="submission" date="2022-09" db="EMBL/GenBank/DDBJ databases">
        <title>Complete Genomes of Fervidibacillus albus and Fervidibacillus halotolerans isolated from tidal flat sediments.</title>
        <authorList>
            <person name="Kwon K.K."/>
            <person name="Yang S.-H."/>
            <person name="Park M.J."/>
            <person name="Oh H.-M."/>
        </authorList>
    </citation>
    <scope>NUCLEOTIDE SEQUENCE</scope>
    <source>
        <strain evidence="8">MEBiC13591</strain>
    </source>
</reference>
<evidence type="ECO:0000259" key="7">
    <source>
        <dbReference type="PROSITE" id="PS51061"/>
    </source>
</evidence>
<keyword evidence="3 6" id="KW-0133">Cell shape</keyword>
<dbReference type="InterPro" id="IPR034079">
    <property type="entry name" value="R3H_KhpB"/>
</dbReference>
<comment type="similarity">
    <text evidence="6">Belongs to the KhpB RNA-binding protein family.</text>
</comment>
<evidence type="ECO:0000256" key="1">
    <source>
        <dbReference type="ARBA" id="ARBA00022490"/>
    </source>
</evidence>
<dbReference type="Gene3D" id="3.30.30.80">
    <property type="entry name" value="probable RNA-binding protein from clostridium symbiosum atcc 14940"/>
    <property type="match status" value="1"/>
</dbReference>
<evidence type="ECO:0000313" key="8">
    <source>
        <dbReference type="EMBL" id="WAA09536.1"/>
    </source>
</evidence>
<keyword evidence="5 6" id="KW-0961">Cell wall biogenesis/degradation</keyword>
<name>A0A9E8LUS5_9BACI</name>
<dbReference type="InterPro" id="IPR039247">
    <property type="entry name" value="KhpB"/>
</dbReference>
<sequence>MNQVTATGQTVDQAIESALKELNTTKDLVDVKIIDEGKKGVFGIFGSRPAIVKVIMKIDPVEEAKQFLKDVCKQMDVDVTIVAEQEGKRVFFSLSGEKIGNIIGKRGKTLNALQALTQIVLNRHSNQFLVAILDAENYRKRREESLIQLANNLAQKVVRERKQVSLEPMPSYERKIIHSALANDDRVTTYSVGTDPNRHLVIAPK</sequence>
<dbReference type="EMBL" id="CP106878">
    <property type="protein sequence ID" value="WAA09536.1"/>
    <property type="molecule type" value="Genomic_DNA"/>
</dbReference>
<dbReference type="InterPro" id="IPR036867">
    <property type="entry name" value="R3H_dom_sf"/>
</dbReference>
<evidence type="ECO:0000256" key="3">
    <source>
        <dbReference type="ARBA" id="ARBA00022960"/>
    </source>
</evidence>
<keyword evidence="2 6" id="KW-0694">RNA-binding</keyword>
<evidence type="ECO:0000256" key="5">
    <source>
        <dbReference type="ARBA" id="ARBA00023316"/>
    </source>
</evidence>
<feature type="domain" description="R3H" evidence="7">
    <location>
        <begin position="140"/>
        <end position="205"/>
    </location>
</feature>
<dbReference type="Pfam" id="PF01424">
    <property type="entry name" value="R3H"/>
    <property type="match status" value="1"/>
</dbReference>
<comment type="function">
    <text evidence="6">A probable RNA chaperone. Forms a complex with KhpA which binds to cellular RNA and controls its expression. Plays a role in peptidoglycan (PG) homeostasis and cell length regulation.</text>
</comment>
<dbReference type="NCBIfam" id="NF041568">
    <property type="entry name" value="Jag_EloR"/>
    <property type="match status" value="1"/>
</dbReference>
<dbReference type="GO" id="GO:0005737">
    <property type="term" value="C:cytoplasm"/>
    <property type="evidence" value="ECO:0007669"/>
    <property type="project" value="UniProtKB-SubCell"/>
</dbReference>
<dbReference type="GO" id="GO:0009252">
    <property type="term" value="P:peptidoglycan biosynthetic process"/>
    <property type="evidence" value="ECO:0007669"/>
    <property type="project" value="UniProtKB-UniRule"/>
</dbReference>
<organism evidence="8 9">
    <name type="scientific">Fervidibacillus albus</name>
    <dbReference type="NCBI Taxonomy" id="2980026"/>
    <lineage>
        <taxon>Bacteria</taxon>
        <taxon>Bacillati</taxon>
        <taxon>Bacillota</taxon>
        <taxon>Bacilli</taxon>
        <taxon>Bacillales</taxon>
        <taxon>Bacillaceae</taxon>
        <taxon>Fervidibacillus</taxon>
    </lineage>
</organism>
<evidence type="ECO:0000256" key="6">
    <source>
        <dbReference type="HAMAP-Rule" id="MF_00867"/>
    </source>
</evidence>
<evidence type="ECO:0000313" key="9">
    <source>
        <dbReference type="Proteomes" id="UP001164718"/>
    </source>
</evidence>
<evidence type="ECO:0000256" key="2">
    <source>
        <dbReference type="ARBA" id="ARBA00022884"/>
    </source>
</evidence>
<dbReference type="CDD" id="cd02644">
    <property type="entry name" value="R3H_jag"/>
    <property type="match status" value="1"/>
</dbReference>
<dbReference type="InterPro" id="IPR038247">
    <property type="entry name" value="Jag_N_dom_sf"/>
</dbReference>
<protein>
    <recommendedName>
        <fullName evidence="6">RNA-binding protein KhpB</fullName>
    </recommendedName>
    <alternativeName>
        <fullName evidence="6">RNA-binding protein EloR</fullName>
    </alternativeName>
</protein>
<dbReference type="RefSeq" id="WP_275417317.1">
    <property type="nucleotide sequence ID" value="NZ_CP106878.1"/>
</dbReference>
<dbReference type="InterPro" id="IPR001374">
    <property type="entry name" value="R3H_dom"/>
</dbReference>
<dbReference type="GO" id="GO:0008360">
    <property type="term" value="P:regulation of cell shape"/>
    <property type="evidence" value="ECO:0007669"/>
    <property type="project" value="UniProtKB-KW"/>
</dbReference>
<dbReference type="PANTHER" id="PTHR35800">
    <property type="entry name" value="PROTEIN JAG"/>
    <property type="match status" value="1"/>
</dbReference>
<dbReference type="Gene3D" id="3.30.300.20">
    <property type="match status" value="1"/>
</dbReference>
<gene>
    <name evidence="6" type="primary">khpB</name>
    <name evidence="6" type="synonym">eloR</name>
    <name evidence="8" type="ORF">OE104_13555</name>
</gene>
<dbReference type="PANTHER" id="PTHR35800:SF1">
    <property type="entry name" value="RNA-BINDING PROTEIN KHPB"/>
    <property type="match status" value="1"/>
</dbReference>
<dbReference type="HAMAP" id="MF_00867">
    <property type="entry name" value="KhpB"/>
    <property type="match status" value="1"/>
</dbReference>
<keyword evidence="4 6" id="KW-0143">Chaperone</keyword>
<dbReference type="SMART" id="SM01245">
    <property type="entry name" value="Jag_N"/>
    <property type="match status" value="1"/>
</dbReference>
<evidence type="ECO:0000256" key="4">
    <source>
        <dbReference type="ARBA" id="ARBA00023186"/>
    </source>
</evidence>
<keyword evidence="9" id="KW-1185">Reference proteome</keyword>
<dbReference type="SUPFAM" id="SSF82708">
    <property type="entry name" value="R3H domain"/>
    <property type="match status" value="1"/>
</dbReference>
<dbReference type="SMART" id="SM00393">
    <property type="entry name" value="R3H"/>
    <property type="match status" value="1"/>
</dbReference>
<comment type="subunit">
    <text evidence="6">Forms a complex with KhpA.</text>
</comment>
<dbReference type="Proteomes" id="UP001164718">
    <property type="component" value="Chromosome"/>
</dbReference>
<dbReference type="Pfam" id="PF13083">
    <property type="entry name" value="KH_KhpA-B"/>
    <property type="match status" value="1"/>
</dbReference>
<dbReference type="GO" id="GO:0003723">
    <property type="term" value="F:RNA binding"/>
    <property type="evidence" value="ECO:0007669"/>
    <property type="project" value="UniProtKB-UniRule"/>
</dbReference>
<feature type="region of interest" description="Jag_N domain" evidence="6">
    <location>
        <begin position="5"/>
        <end position="55"/>
    </location>
</feature>
<dbReference type="Pfam" id="PF14804">
    <property type="entry name" value="Jag_N"/>
    <property type="match status" value="1"/>
</dbReference>
<dbReference type="InterPro" id="IPR038008">
    <property type="entry name" value="Jag_KH"/>
</dbReference>
<dbReference type="InterPro" id="IPR009019">
    <property type="entry name" value="KH_sf_prok-type"/>
</dbReference>
<dbReference type="InterPro" id="IPR015946">
    <property type="entry name" value="KH_dom-like_a/b"/>
</dbReference>
<dbReference type="KEGG" id="faf:OE104_13555"/>
<dbReference type="InterPro" id="IPR032782">
    <property type="entry name" value="KhpB_N"/>
</dbReference>
<comment type="domain">
    <text evidence="6">Has an N-terminal Jag-N domain and 2 RNA-binding domains (KH and R3H).</text>
</comment>
<dbReference type="GO" id="GO:0071555">
    <property type="term" value="P:cell wall organization"/>
    <property type="evidence" value="ECO:0007669"/>
    <property type="project" value="UniProtKB-KW"/>
</dbReference>
<dbReference type="AlphaFoldDB" id="A0A9E8LUS5"/>
<keyword evidence="1 6" id="KW-0963">Cytoplasm</keyword>